<dbReference type="PANTHER" id="PTHR30270">
    <property type="entry name" value="THIAMINE-MONOPHOSPHATE KINASE"/>
    <property type="match status" value="1"/>
</dbReference>
<dbReference type="Gene3D" id="3.30.1330.10">
    <property type="entry name" value="PurM-like, N-terminal domain"/>
    <property type="match status" value="1"/>
</dbReference>
<dbReference type="GO" id="GO:0009030">
    <property type="term" value="F:thiamine-phosphate kinase activity"/>
    <property type="evidence" value="ECO:0007669"/>
    <property type="project" value="InterPro"/>
</dbReference>
<dbReference type="AlphaFoldDB" id="X0YYY9"/>
<evidence type="ECO:0000313" key="2">
    <source>
        <dbReference type="EMBL" id="GAG53443.1"/>
    </source>
</evidence>
<proteinExistence type="predicted"/>
<dbReference type="Pfam" id="PF00586">
    <property type="entry name" value="AIRS"/>
    <property type="match status" value="1"/>
</dbReference>
<protein>
    <recommendedName>
        <fullName evidence="1">PurM-like N-terminal domain-containing protein</fullName>
    </recommendedName>
</protein>
<organism evidence="2">
    <name type="scientific">marine sediment metagenome</name>
    <dbReference type="NCBI Taxonomy" id="412755"/>
    <lineage>
        <taxon>unclassified sequences</taxon>
        <taxon>metagenomes</taxon>
        <taxon>ecological metagenomes</taxon>
    </lineage>
</organism>
<dbReference type="GO" id="GO:0009228">
    <property type="term" value="P:thiamine biosynthetic process"/>
    <property type="evidence" value="ECO:0007669"/>
    <property type="project" value="InterPro"/>
</dbReference>
<dbReference type="SUPFAM" id="SSF55326">
    <property type="entry name" value="PurM N-terminal domain-like"/>
    <property type="match status" value="1"/>
</dbReference>
<reference evidence="2" key="1">
    <citation type="journal article" date="2014" name="Front. Microbiol.">
        <title>High frequency of phylogenetically diverse reductive dehalogenase-homologous genes in deep subseafloor sedimentary metagenomes.</title>
        <authorList>
            <person name="Kawai M."/>
            <person name="Futagami T."/>
            <person name="Toyoda A."/>
            <person name="Takaki Y."/>
            <person name="Nishi S."/>
            <person name="Hori S."/>
            <person name="Arai W."/>
            <person name="Tsubouchi T."/>
            <person name="Morono Y."/>
            <person name="Uchiyama I."/>
            <person name="Ito T."/>
            <person name="Fujiyama A."/>
            <person name="Inagaki F."/>
            <person name="Takami H."/>
        </authorList>
    </citation>
    <scope>NUCLEOTIDE SEQUENCE</scope>
    <source>
        <strain evidence="2">Expedition CK06-06</strain>
    </source>
</reference>
<feature type="domain" description="PurM-like N-terminal" evidence="1">
    <location>
        <begin position="40"/>
        <end position="134"/>
    </location>
</feature>
<dbReference type="PANTHER" id="PTHR30270:SF0">
    <property type="entry name" value="THIAMINE-MONOPHOSPHATE KINASE"/>
    <property type="match status" value="1"/>
</dbReference>
<evidence type="ECO:0000259" key="1">
    <source>
        <dbReference type="Pfam" id="PF00586"/>
    </source>
</evidence>
<sequence>MRLSDMGRCCMKIEDIGEFGLIERLKDLMPSSPTVIVGAGDDAAVLISPSKDRHILLSCDTIVEGVHFASGTEPRRVGRKAIAAALSDIAAMGGVPRDVLVSISVSPLADPSYIEDVYRGMAELAGKYGVGIAG</sequence>
<name>X0YYY9_9ZZZZ</name>
<gene>
    <name evidence="2" type="ORF">S01H1_76272</name>
</gene>
<dbReference type="InterPro" id="IPR036921">
    <property type="entry name" value="PurM-like_N_sf"/>
</dbReference>
<feature type="non-terminal residue" evidence="2">
    <location>
        <position position="134"/>
    </location>
</feature>
<accession>X0YYY9</accession>
<dbReference type="InterPro" id="IPR016188">
    <property type="entry name" value="PurM-like_N"/>
</dbReference>
<dbReference type="InterPro" id="IPR006283">
    <property type="entry name" value="ThiL-like"/>
</dbReference>
<comment type="caution">
    <text evidence="2">The sequence shown here is derived from an EMBL/GenBank/DDBJ whole genome shotgun (WGS) entry which is preliminary data.</text>
</comment>
<dbReference type="EMBL" id="BARS01051173">
    <property type="protein sequence ID" value="GAG53443.1"/>
    <property type="molecule type" value="Genomic_DNA"/>
</dbReference>